<evidence type="ECO:0000256" key="1">
    <source>
        <dbReference type="SAM" id="MobiDB-lite"/>
    </source>
</evidence>
<evidence type="ECO:0000313" key="3">
    <source>
        <dbReference type="WBParaSite" id="MhA1_Contig116.frz3.gene22"/>
    </source>
</evidence>
<name>A0A1I8AZF1_MELHA</name>
<feature type="compositionally biased region" description="Low complexity" evidence="1">
    <location>
        <begin position="13"/>
        <end position="23"/>
    </location>
</feature>
<evidence type="ECO:0000313" key="2">
    <source>
        <dbReference type="Proteomes" id="UP000095281"/>
    </source>
</evidence>
<accession>A0A1I8AZF1</accession>
<keyword evidence="2" id="KW-1185">Reference proteome</keyword>
<proteinExistence type="predicted"/>
<dbReference type="WBParaSite" id="MhA1_Contig116.frz3.gene22">
    <property type="protein sequence ID" value="MhA1_Contig116.frz3.gene22"/>
    <property type="gene ID" value="MhA1_Contig116.frz3.gene22"/>
</dbReference>
<organism evidence="2 3">
    <name type="scientific">Meloidogyne hapla</name>
    <name type="common">Root-knot nematode worm</name>
    <dbReference type="NCBI Taxonomy" id="6305"/>
    <lineage>
        <taxon>Eukaryota</taxon>
        <taxon>Metazoa</taxon>
        <taxon>Ecdysozoa</taxon>
        <taxon>Nematoda</taxon>
        <taxon>Chromadorea</taxon>
        <taxon>Rhabditida</taxon>
        <taxon>Tylenchina</taxon>
        <taxon>Tylenchomorpha</taxon>
        <taxon>Tylenchoidea</taxon>
        <taxon>Meloidogynidae</taxon>
        <taxon>Meloidogyninae</taxon>
        <taxon>Meloidogyne</taxon>
    </lineage>
</organism>
<reference evidence="3" key="1">
    <citation type="submission" date="2016-11" db="UniProtKB">
        <authorList>
            <consortium name="WormBaseParasite"/>
        </authorList>
    </citation>
    <scope>IDENTIFICATION</scope>
</reference>
<protein>
    <submittedName>
        <fullName evidence="3">Uncharacterized protein</fullName>
    </submittedName>
</protein>
<dbReference type="Proteomes" id="UP000095281">
    <property type="component" value="Unplaced"/>
</dbReference>
<dbReference type="AlphaFoldDB" id="A0A1I8AZF1"/>
<feature type="region of interest" description="Disordered" evidence="1">
    <location>
        <begin position="1"/>
        <end position="23"/>
    </location>
</feature>
<sequence>MDEDLRNSPSSGTPDDLSVDTSTDSTFYSLPTWPYYGPEMTLRQLVDRVQRTMKKQIEWLESGYVTVFKRNDPPNYMDMRVDLAVLQAELAYRPQRTATREGAQDRSIRFKTICEECESLLESEGGFHQSHQICQHIIFNKSVNKNSKVARVNSRLGVFGRRAKRSSKAFRLVNNRIRFKAFGMAAGADRETDHREVLVCHYCFLKT</sequence>